<evidence type="ECO:0000313" key="2">
    <source>
        <dbReference type="EMBL" id="THD21541.1"/>
    </source>
</evidence>
<reference evidence="2" key="1">
    <citation type="submission" date="2019-03" db="EMBL/GenBank/DDBJ databases">
        <title>Improved annotation for the trematode Fasciola hepatica.</title>
        <authorList>
            <person name="Choi Y.-J."/>
            <person name="Martin J."/>
            <person name="Mitreva M."/>
        </authorList>
    </citation>
    <scope>NUCLEOTIDE SEQUENCE [LARGE SCALE GENOMIC DNA]</scope>
</reference>
<sequence>MYIYNPSLFIAPIQPPQVGPENAEPSDDRSEVAEVEAVYESFEEDLTTQICRQISPFGKCVTLSNTVEAFSVGANNTSQRPTAPRGSFHSPLFSFGDSLNLDNELHHLLLSNTRTPESIRSSGSRLPHRIVGSRTMNTTQSPPSQLIRRNWRSLFPAQGDQSGETDRVSRTAEDPRSSSAESRVSGGGTRERGSSDNNFLADEEEAEAAVEAVEDGSNETDSIR</sequence>
<feature type="compositionally biased region" description="Polar residues" evidence="1">
    <location>
        <begin position="134"/>
        <end position="144"/>
    </location>
</feature>
<dbReference type="Proteomes" id="UP000230066">
    <property type="component" value="Unassembled WGS sequence"/>
</dbReference>
<evidence type="ECO:0000256" key="1">
    <source>
        <dbReference type="SAM" id="MobiDB-lite"/>
    </source>
</evidence>
<comment type="caution">
    <text evidence="2">The sequence shown here is derived from an EMBL/GenBank/DDBJ whole genome shotgun (WGS) entry which is preliminary data.</text>
</comment>
<protein>
    <submittedName>
        <fullName evidence="2">Uncharacterized protein</fullName>
    </submittedName>
</protein>
<keyword evidence="3" id="KW-1185">Reference proteome</keyword>
<accession>A0A4E0R7C2</accession>
<feature type="compositionally biased region" description="Polar residues" evidence="1">
    <location>
        <begin position="115"/>
        <end position="124"/>
    </location>
</feature>
<organism evidence="2 3">
    <name type="scientific">Fasciola hepatica</name>
    <name type="common">Liver fluke</name>
    <dbReference type="NCBI Taxonomy" id="6192"/>
    <lineage>
        <taxon>Eukaryota</taxon>
        <taxon>Metazoa</taxon>
        <taxon>Spiralia</taxon>
        <taxon>Lophotrochozoa</taxon>
        <taxon>Platyhelminthes</taxon>
        <taxon>Trematoda</taxon>
        <taxon>Digenea</taxon>
        <taxon>Plagiorchiida</taxon>
        <taxon>Echinostomata</taxon>
        <taxon>Echinostomatoidea</taxon>
        <taxon>Fasciolidae</taxon>
        <taxon>Fasciola</taxon>
    </lineage>
</organism>
<name>A0A4E0R7C2_FASHE</name>
<dbReference type="AlphaFoldDB" id="A0A4E0R7C2"/>
<feature type="compositionally biased region" description="Acidic residues" evidence="1">
    <location>
        <begin position="201"/>
        <end position="218"/>
    </location>
</feature>
<proteinExistence type="predicted"/>
<dbReference type="EMBL" id="JXXN02003446">
    <property type="protein sequence ID" value="THD21541.1"/>
    <property type="molecule type" value="Genomic_DNA"/>
</dbReference>
<feature type="region of interest" description="Disordered" evidence="1">
    <location>
        <begin position="115"/>
        <end position="224"/>
    </location>
</feature>
<evidence type="ECO:0000313" key="3">
    <source>
        <dbReference type="Proteomes" id="UP000230066"/>
    </source>
</evidence>
<gene>
    <name evidence="2" type="ORF">D915_007355</name>
</gene>
<feature type="compositionally biased region" description="Basic and acidic residues" evidence="1">
    <location>
        <begin position="164"/>
        <end position="176"/>
    </location>
</feature>